<organism evidence="2 3">
    <name type="scientific">Pleurodeles waltl</name>
    <name type="common">Iberian ribbed newt</name>
    <dbReference type="NCBI Taxonomy" id="8319"/>
    <lineage>
        <taxon>Eukaryota</taxon>
        <taxon>Metazoa</taxon>
        <taxon>Chordata</taxon>
        <taxon>Craniata</taxon>
        <taxon>Vertebrata</taxon>
        <taxon>Euteleostomi</taxon>
        <taxon>Amphibia</taxon>
        <taxon>Batrachia</taxon>
        <taxon>Caudata</taxon>
        <taxon>Salamandroidea</taxon>
        <taxon>Salamandridae</taxon>
        <taxon>Pleurodelinae</taxon>
        <taxon>Pleurodeles</taxon>
    </lineage>
</organism>
<keyword evidence="3" id="KW-1185">Reference proteome</keyword>
<proteinExistence type="predicted"/>
<dbReference type="EMBL" id="JANPWB010000011">
    <property type="protein sequence ID" value="KAJ1126108.1"/>
    <property type="molecule type" value="Genomic_DNA"/>
</dbReference>
<gene>
    <name evidence="2" type="ORF">NDU88_004517</name>
</gene>
<protein>
    <submittedName>
        <fullName evidence="2">Uncharacterized protein</fullName>
    </submittedName>
</protein>
<evidence type="ECO:0000256" key="1">
    <source>
        <dbReference type="SAM" id="MobiDB-lite"/>
    </source>
</evidence>
<comment type="caution">
    <text evidence="2">The sequence shown here is derived from an EMBL/GenBank/DDBJ whole genome shotgun (WGS) entry which is preliminary data.</text>
</comment>
<dbReference type="AlphaFoldDB" id="A0AAV7PHS5"/>
<evidence type="ECO:0000313" key="2">
    <source>
        <dbReference type="EMBL" id="KAJ1126108.1"/>
    </source>
</evidence>
<dbReference type="Proteomes" id="UP001066276">
    <property type="component" value="Chromosome 7"/>
</dbReference>
<sequence>MKRLRGSCWSSLKGGARQGGTERFHPGAAWSDRSGSPWIGALASSSRDLDPFRKNRGRPGDVGDLRLLVAPGYNSCH</sequence>
<accession>A0AAV7PHS5</accession>
<evidence type="ECO:0000313" key="3">
    <source>
        <dbReference type="Proteomes" id="UP001066276"/>
    </source>
</evidence>
<reference evidence="2" key="1">
    <citation type="journal article" date="2022" name="bioRxiv">
        <title>Sequencing and chromosome-scale assembly of the giantPleurodeles waltlgenome.</title>
        <authorList>
            <person name="Brown T."/>
            <person name="Elewa A."/>
            <person name="Iarovenko S."/>
            <person name="Subramanian E."/>
            <person name="Araus A.J."/>
            <person name="Petzold A."/>
            <person name="Susuki M."/>
            <person name="Suzuki K.-i.T."/>
            <person name="Hayashi T."/>
            <person name="Toyoda A."/>
            <person name="Oliveira C."/>
            <person name="Osipova E."/>
            <person name="Leigh N.D."/>
            <person name="Simon A."/>
            <person name="Yun M.H."/>
        </authorList>
    </citation>
    <scope>NUCLEOTIDE SEQUENCE</scope>
    <source>
        <strain evidence="2">20211129_DDA</strain>
        <tissue evidence="2">Liver</tissue>
    </source>
</reference>
<name>A0AAV7PHS5_PLEWA</name>
<feature type="region of interest" description="Disordered" evidence="1">
    <location>
        <begin position="1"/>
        <end position="34"/>
    </location>
</feature>